<reference evidence="1" key="2">
    <citation type="submission" date="2023-08" db="EMBL/GenBank/DDBJ databases">
        <title>Isolation, Identification, Denitrification Characteristics of A Highly Efficient Aerobic Denitrifying Bacterial Strain DS2.</title>
        <authorList>
            <person name="Wang H."/>
        </authorList>
    </citation>
    <scope>NUCLEOTIDE SEQUENCE</scope>
    <source>
        <strain evidence="1">DS2</strain>
    </source>
</reference>
<organism evidence="1 2">
    <name type="scientific">Pseudomonas putida</name>
    <name type="common">Arthrobacter siderocapsulatus</name>
    <dbReference type="NCBI Taxonomy" id="303"/>
    <lineage>
        <taxon>Bacteria</taxon>
        <taxon>Pseudomonadati</taxon>
        <taxon>Pseudomonadota</taxon>
        <taxon>Gammaproteobacteria</taxon>
        <taxon>Pseudomonadales</taxon>
        <taxon>Pseudomonadaceae</taxon>
        <taxon>Pseudomonas</taxon>
    </lineage>
</organism>
<proteinExistence type="predicted"/>
<evidence type="ECO:0008006" key="3">
    <source>
        <dbReference type="Google" id="ProtNLM"/>
    </source>
</evidence>
<dbReference type="Pfam" id="PF19929">
    <property type="entry name" value="DUF6392"/>
    <property type="match status" value="1"/>
</dbReference>
<accession>A0AAW5HMQ2</accession>
<dbReference type="Proteomes" id="UP001202943">
    <property type="component" value="Unassembled WGS sequence"/>
</dbReference>
<evidence type="ECO:0000313" key="2">
    <source>
        <dbReference type="Proteomes" id="UP001202943"/>
    </source>
</evidence>
<sequence>MNAQKLDSYLKKLGKSQDELIREDGSWLTEFIEVYPGALSVYLRPAPGLNLRFWAEDRRFESVIISIASTATSKTVYQDKLPPPFDSCITREQTLKILGDPVDSKGPFMMPLPMGKVGGWDKFDLAGHAGLVAIVKYDVALNVIGLSFALKESGYDRMRDQVHQPADS</sequence>
<comment type="caution">
    <text evidence="1">The sequence shown here is derived from an EMBL/GenBank/DDBJ whole genome shotgun (WGS) entry which is preliminary data.</text>
</comment>
<dbReference type="RefSeq" id="WP_146230337.1">
    <property type="nucleotide sequence ID" value="NZ_JAMHFX010000221.1"/>
</dbReference>
<name>A0AAW5HMQ2_PSEPU</name>
<evidence type="ECO:0000313" key="1">
    <source>
        <dbReference type="EMBL" id="MCO1623431.1"/>
    </source>
</evidence>
<dbReference type="AlphaFoldDB" id="A0AAW5HMQ2"/>
<dbReference type="InterPro" id="IPR045657">
    <property type="entry name" value="DUF6392"/>
</dbReference>
<gene>
    <name evidence="1" type="ORF">M8C81_22815</name>
</gene>
<reference evidence="1" key="1">
    <citation type="submission" date="2022-05" db="EMBL/GenBank/DDBJ databases">
        <authorList>
            <person name="Yi M."/>
        </authorList>
    </citation>
    <scope>NUCLEOTIDE SEQUENCE</scope>
    <source>
        <strain evidence="1">DS2</strain>
    </source>
</reference>
<dbReference type="EMBL" id="JAMHFX010000221">
    <property type="protein sequence ID" value="MCO1623431.1"/>
    <property type="molecule type" value="Genomic_DNA"/>
</dbReference>
<protein>
    <recommendedName>
        <fullName evidence="3">Pyocin immunity protein</fullName>
    </recommendedName>
</protein>